<protein>
    <submittedName>
        <fullName evidence="4">BAR domain-containing protein</fullName>
    </submittedName>
</protein>
<reference evidence="4" key="3">
    <citation type="submission" date="2019-12" db="UniProtKB">
        <authorList>
            <consortium name="WormBaseParasite"/>
        </authorList>
    </citation>
    <scope>IDENTIFICATION</scope>
</reference>
<sequence>MEESGIPSAIGDDECEKRKKRGPVGKLFFKVGERMGIVEQTRLAPEFVTEIEKYYKYQEDVDKLVDRLEIVLQNDETVLRSGNIECSEKTDPYEIFAQNINAFRSFHPENAQVSLTEAEAVVKRLAIMNREMQSKGRRSIHKMRQFVTHEKLAMTEAQKKLMQARDTMDAARHDLKHARTTEMVEEKGKYYERMVREFDQQAARVAAFPEHLPADKEEHQKELFDYFETLGNFHQNANLLLEEHLPLMKIPPTVTVTNPRQQ</sequence>
<evidence type="ECO:0000259" key="1">
    <source>
        <dbReference type="Pfam" id="PF03114"/>
    </source>
</evidence>
<dbReference type="OrthoDB" id="5793263at2759"/>
<feature type="domain" description="BAR" evidence="1">
    <location>
        <begin position="24"/>
        <end position="243"/>
    </location>
</feature>
<gene>
    <name evidence="2 4" type="primary">Bm18083</name>
    <name evidence="2" type="ORF">BM_BM18083</name>
</gene>
<organism evidence="2">
    <name type="scientific">Brugia malayi</name>
    <name type="common">Filarial nematode worm</name>
    <dbReference type="NCBI Taxonomy" id="6279"/>
    <lineage>
        <taxon>Eukaryota</taxon>
        <taxon>Metazoa</taxon>
        <taxon>Ecdysozoa</taxon>
        <taxon>Nematoda</taxon>
        <taxon>Chromadorea</taxon>
        <taxon>Rhabditida</taxon>
        <taxon>Spirurina</taxon>
        <taxon>Spiruromorpha</taxon>
        <taxon>Filarioidea</taxon>
        <taxon>Onchocercidae</taxon>
        <taxon>Brugia</taxon>
    </lineage>
</organism>
<proteinExistence type="predicted"/>
<dbReference type="RefSeq" id="XP_042931907.1">
    <property type="nucleotide sequence ID" value="XM_043075973.1"/>
</dbReference>
<keyword evidence="3" id="KW-1185">Reference proteome</keyword>
<dbReference type="CTD" id="66059171"/>
<dbReference type="Pfam" id="PF03114">
    <property type="entry name" value="BAR"/>
    <property type="match status" value="1"/>
</dbReference>
<evidence type="ECO:0000313" key="3">
    <source>
        <dbReference type="Proteomes" id="UP000006672"/>
    </source>
</evidence>
<evidence type="ECO:0000313" key="2">
    <source>
        <dbReference type="EMBL" id="VIO89929.1"/>
    </source>
</evidence>
<reference evidence="2" key="2">
    <citation type="submission" date="2019-04" db="EMBL/GenBank/DDBJ databases">
        <authorList>
            <person name="Howe K."/>
            <person name="Paulini M."/>
            <person name="Williams G."/>
        </authorList>
    </citation>
    <scope>NUCLEOTIDE SEQUENCE [LARGE SCALE GENOMIC DNA]</scope>
    <source>
        <strain evidence="2">FR3</strain>
    </source>
</reference>
<reference evidence="3" key="1">
    <citation type="journal article" date="2007" name="Science">
        <title>Draft genome of the filarial nematode parasite Brugia malayi.</title>
        <authorList>
            <person name="Ghedin E."/>
            <person name="Wang S."/>
            <person name="Spiro D."/>
            <person name="Caler E."/>
            <person name="Zhao Q."/>
            <person name="Crabtree J."/>
            <person name="Allen J.E."/>
            <person name="Delcher A.L."/>
            <person name="Guiliano D.B."/>
            <person name="Miranda-Saavedra D."/>
            <person name="Angiuoli S.V."/>
            <person name="Creasy T."/>
            <person name="Amedeo P."/>
            <person name="Haas B."/>
            <person name="El-Sayed N.M."/>
            <person name="Wortman J.R."/>
            <person name="Feldblyum T."/>
            <person name="Tallon L."/>
            <person name="Schatz M."/>
            <person name="Shumway M."/>
            <person name="Koo H."/>
            <person name="Salzberg S.L."/>
            <person name="Schobel S."/>
            <person name="Pertea M."/>
            <person name="Pop M."/>
            <person name="White O."/>
            <person name="Barton G.J."/>
            <person name="Carlow C.K."/>
            <person name="Crawford M.J."/>
            <person name="Daub J."/>
            <person name="Dimmic M.W."/>
            <person name="Estes C.F."/>
            <person name="Foster J.M."/>
            <person name="Ganatra M."/>
            <person name="Gregory W.F."/>
            <person name="Johnson N.M."/>
            <person name="Jin J."/>
            <person name="Komuniecki R."/>
            <person name="Korf I."/>
            <person name="Kumar S."/>
            <person name="Laney S."/>
            <person name="Li B.W."/>
            <person name="Li W."/>
            <person name="Lindblom T.H."/>
            <person name="Lustigman S."/>
            <person name="Ma D."/>
            <person name="Maina C.V."/>
            <person name="Martin D.M."/>
            <person name="McCarter J.P."/>
            <person name="McReynolds L."/>
            <person name="Mitreva M."/>
            <person name="Nutman T.B."/>
            <person name="Parkinson J."/>
            <person name="Peregrin-Alvarez J.M."/>
            <person name="Poole C."/>
            <person name="Ren Q."/>
            <person name="Saunders L."/>
            <person name="Sluder A.E."/>
            <person name="Smith K."/>
            <person name="Stanke M."/>
            <person name="Unnasch T.R."/>
            <person name="Ware J."/>
            <person name="Wei A.D."/>
            <person name="Weil G."/>
            <person name="Williams D.J."/>
            <person name="Zhang Y."/>
            <person name="Williams S.A."/>
            <person name="Fraser-Liggett C."/>
            <person name="Slatko B."/>
            <person name="Blaxter M.L."/>
            <person name="Scott A.L."/>
        </authorList>
    </citation>
    <scope>NUCLEOTIDE SEQUENCE</scope>
    <source>
        <strain evidence="3">FR3</strain>
    </source>
</reference>
<dbReference type="KEGG" id="bmy:BM_BM18083"/>
<evidence type="ECO:0000313" key="4">
    <source>
        <dbReference type="WBParaSite" id="Bm18083.1"/>
    </source>
</evidence>
<dbReference type="InterPro" id="IPR004148">
    <property type="entry name" value="BAR_dom"/>
</dbReference>
<dbReference type="GO" id="GO:0005737">
    <property type="term" value="C:cytoplasm"/>
    <property type="evidence" value="ECO:0007669"/>
    <property type="project" value="InterPro"/>
</dbReference>
<accession>A0A4E9F020</accession>
<accession>A0A5S6PF36</accession>
<dbReference type="AlphaFoldDB" id="A0A4E9F020"/>
<dbReference type="EMBL" id="CAAKNF010000196">
    <property type="protein sequence ID" value="VIO89929.1"/>
    <property type="molecule type" value="Genomic_DNA"/>
</dbReference>
<dbReference type="Proteomes" id="UP000006672">
    <property type="component" value="Unassembled WGS sequence"/>
</dbReference>
<dbReference type="InterPro" id="IPR027267">
    <property type="entry name" value="AH/BAR_dom_sf"/>
</dbReference>
<dbReference type="Gene3D" id="1.20.1270.60">
    <property type="entry name" value="Arfaptin homology (AH) domain/BAR domain"/>
    <property type="match status" value="1"/>
</dbReference>
<dbReference type="SUPFAM" id="SSF103657">
    <property type="entry name" value="BAR/IMD domain-like"/>
    <property type="match status" value="1"/>
</dbReference>
<name>A0A4E9F020_BRUMA</name>
<dbReference type="GeneID" id="66059171"/>
<dbReference type="WBParaSite" id="Bm18083.1">
    <property type="protein sequence ID" value="Bm18083.1"/>
    <property type="gene ID" value="WBGene00269223"/>
</dbReference>